<proteinExistence type="predicted"/>
<sequence>MNSSPQTQPKPELFHPLDFTVHDFVPSNTTTPEQEILNEAFELIQDSIRNGVWNEVDVPQKGEIWISRNAFLYAEGPPTVVCEASAGVQLKEWGDALSRGEVFNIEDLEDFQSLERPYLAETSFHLSKLDLSVYRKRAGSVGPTGEPQAQRRKPSLGPLHRLVPKPHIHPSPFIASPAHLKGRPFQKYNPIFLAPYTAFSQPDDARVAWLIPVNGTLPWEKASSGSFLDSSEETPISSDLGTILWSEESLLNFWQFLLDLRRVGALGSLGISCHFARQQKQPSLPQNQANIETPPSAVPVPGFSTTDHIKLYHDASKAFYIRNALDLWSFQIGIDQELPRKVRVLKGAHLVLMDNSSRPILVS</sequence>
<comment type="caution">
    <text evidence="1">The sequence shown here is derived from an EMBL/GenBank/DDBJ whole genome shotgun (WGS) entry which is preliminary data.</text>
</comment>
<name>A0A8S0WR93_CYCAE</name>
<dbReference type="EMBL" id="CACVBS010000070">
    <property type="protein sequence ID" value="CAA7268787.1"/>
    <property type="molecule type" value="Genomic_DNA"/>
</dbReference>
<dbReference type="OrthoDB" id="3143319at2759"/>
<accession>A0A8S0WR93</accession>
<organism evidence="1 2">
    <name type="scientific">Cyclocybe aegerita</name>
    <name type="common">Black poplar mushroom</name>
    <name type="synonym">Agrocybe aegerita</name>
    <dbReference type="NCBI Taxonomy" id="1973307"/>
    <lineage>
        <taxon>Eukaryota</taxon>
        <taxon>Fungi</taxon>
        <taxon>Dikarya</taxon>
        <taxon>Basidiomycota</taxon>
        <taxon>Agaricomycotina</taxon>
        <taxon>Agaricomycetes</taxon>
        <taxon>Agaricomycetidae</taxon>
        <taxon>Agaricales</taxon>
        <taxon>Agaricineae</taxon>
        <taxon>Bolbitiaceae</taxon>
        <taxon>Cyclocybe</taxon>
    </lineage>
</organism>
<evidence type="ECO:0000313" key="2">
    <source>
        <dbReference type="Proteomes" id="UP000467700"/>
    </source>
</evidence>
<reference evidence="1 2" key="1">
    <citation type="submission" date="2020-01" db="EMBL/GenBank/DDBJ databases">
        <authorList>
            <person name="Gupta K D."/>
        </authorList>
    </citation>
    <scope>NUCLEOTIDE SEQUENCE [LARGE SCALE GENOMIC DNA]</scope>
</reference>
<dbReference type="Proteomes" id="UP000467700">
    <property type="component" value="Unassembled WGS sequence"/>
</dbReference>
<evidence type="ECO:0000313" key="1">
    <source>
        <dbReference type="EMBL" id="CAA7268787.1"/>
    </source>
</evidence>
<gene>
    <name evidence="1" type="ORF">AAE3_LOCUS11064</name>
</gene>
<protein>
    <submittedName>
        <fullName evidence="1">Uncharacterized protein</fullName>
    </submittedName>
</protein>
<dbReference type="AlphaFoldDB" id="A0A8S0WR93"/>
<keyword evidence="2" id="KW-1185">Reference proteome</keyword>